<dbReference type="EMBL" id="JAVRIF010000001">
    <property type="protein sequence ID" value="MDT0602015.1"/>
    <property type="molecule type" value="Genomic_DNA"/>
</dbReference>
<name>A0ABU2ZWV2_9GAMM</name>
<evidence type="ECO:0000313" key="5">
    <source>
        <dbReference type="EMBL" id="MDT0602015.1"/>
    </source>
</evidence>
<dbReference type="PANTHER" id="PTHR35936:SF25">
    <property type="entry name" value="ABC TRANSPORTER SUBSTRATE-BINDING PROTEIN"/>
    <property type="match status" value="1"/>
</dbReference>
<dbReference type="Pfam" id="PF00497">
    <property type="entry name" value="SBP_bac_3"/>
    <property type="match status" value="1"/>
</dbReference>
<comment type="similarity">
    <text evidence="1">Belongs to the bacterial solute-binding protein 3 family.</text>
</comment>
<dbReference type="InterPro" id="IPR001638">
    <property type="entry name" value="Solute-binding_3/MltF_N"/>
</dbReference>
<dbReference type="Gene3D" id="3.40.190.10">
    <property type="entry name" value="Periplasmic binding protein-like II"/>
    <property type="match status" value="2"/>
</dbReference>
<evidence type="ECO:0000256" key="3">
    <source>
        <dbReference type="SAM" id="SignalP"/>
    </source>
</evidence>
<feature type="chain" id="PRO_5046235926" evidence="3">
    <location>
        <begin position="25"/>
        <end position="260"/>
    </location>
</feature>
<evidence type="ECO:0000259" key="4">
    <source>
        <dbReference type="SMART" id="SM00062"/>
    </source>
</evidence>
<feature type="signal peptide" evidence="3">
    <location>
        <begin position="1"/>
        <end position="24"/>
    </location>
</feature>
<reference evidence="5 6" key="1">
    <citation type="submission" date="2023-09" db="EMBL/GenBank/DDBJ databases">
        <authorList>
            <person name="Rey-Velasco X."/>
        </authorList>
    </citation>
    <scope>NUCLEOTIDE SEQUENCE [LARGE SCALE GENOMIC DNA]</scope>
    <source>
        <strain evidence="5 6">W431</strain>
    </source>
</reference>
<evidence type="ECO:0000313" key="6">
    <source>
        <dbReference type="Proteomes" id="UP001266357"/>
    </source>
</evidence>
<comment type="caution">
    <text evidence="5">The sequence shown here is derived from an EMBL/GenBank/DDBJ whole genome shotgun (WGS) entry which is preliminary data.</text>
</comment>
<dbReference type="SMART" id="SM00062">
    <property type="entry name" value="PBPb"/>
    <property type="match status" value="1"/>
</dbReference>
<gene>
    <name evidence="5" type="ORF">RM573_00200</name>
</gene>
<dbReference type="RefSeq" id="WP_311575421.1">
    <property type="nucleotide sequence ID" value="NZ_JAVRIF010000001.1"/>
</dbReference>
<sequence>MKRLLNKLSVIGLFLISFHSVSQQAPLSVGWELWYPYQYHNSKQQLTGLDLDIFNAIIKQANLSVTYTELPWKRHLNYIKTGDMDLAMGASYSKDRAQYADYSIPYRQETVKLYVKKGQVNSIILNKLADLISSPYMIGVEGGYYYGKDYQELIKQSKFRAQINEVIDIEQNVQLLLKGHIDGFLVDPVTMNAFVNKYKMQGEFEQHPITIYSDDIYIMISKKLADKTVLTKINNAIKTLRQNGTLTEIINDWTKLQHQG</sequence>
<evidence type="ECO:0000256" key="1">
    <source>
        <dbReference type="ARBA" id="ARBA00010333"/>
    </source>
</evidence>
<proteinExistence type="inferred from homology"/>
<keyword evidence="6" id="KW-1185">Reference proteome</keyword>
<organism evidence="5 6">
    <name type="scientific">Thalassotalea castellviae</name>
    <dbReference type="NCBI Taxonomy" id="3075612"/>
    <lineage>
        <taxon>Bacteria</taxon>
        <taxon>Pseudomonadati</taxon>
        <taxon>Pseudomonadota</taxon>
        <taxon>Gammaproteobacteria</taxon>
        <taxon>Alteromonadales</taxon>
        <taxon>Colwelliaceae</taxon>
        <taxon>Thalassotalea</taxon>
    </lineage>
</organism>
<dbReference type="SUPFAM" id="SSF53850">
    <property type="entry name" value="Periplasmic binding protein-like II"/>
    <property type="match status" value="1"/>
</dbReference>
<dbReference type="Proteomes" id="UP001266357">
    <property type="component" value="Unassembled WGS sequence"/>
</dbReference>
<feature type="domain" description="Solute-binding protein family 3/N-terminal" evidence="4">
    <location>
        <begin position="26"/>
        <end position="257"/>
    </location>
</feature>
<accession>A0ABU2ZWV2</accession>
<dbReference type="PANTHER" id="PTHR35936">
    <property type="entry name" value="MEMBRANE-BOUND LYTIC MUREIN TRANSGLYCOSYLASE F"/>
    <property type="match status" value="1"/>
</dbReference>
<keyword evidence="2 3" id="KW-0732">Signal</keyword>
<evidence type="ECO:0000256" key="2">
    <source>
        <dbReference type="ARBA" id="ARBA00022729"/>
    </source>
</evidence>
<protein>
    <submittedName>
        <fullName evidence="5">Transporter substrate-binding domain-containing protein</fullName>
    </submittedName>
</protein>